<dbReference type="Proteomes" id="UP000649617">
    <property type="component" value="Unassembled WGS sequence"/>
</dbReference>
<dbReference type="EMBL" id="CAJNIZ010001259">
    <property type="protein sequence ID" value="CAE7186887.1"/>
    <property type="molecule type" value="Genomic_DNA"/>
</dbReference>
<keyword evidence="2" id="KW-0106">Calcium</keyword>
<dbReference type="Pfam" id="PF00168">
    <property type="entry name" value="C2"/>
    <property type="match status" value="2"/>
</dbReference>
<name>A0A812IXB1_SYMPI</name>
<dbReference type="CDD" id="cd00030">
    <property type="entry name" value="C2"/>
    <property type="match status" value="2"/>
</dbReference>
<reference evidence="4" key="1">
    <citation type="submission" date="2021-02" db="EMBL/GenBank/DDBJ databases">
        <authorList>
            <person name="Dougan E. K."/>
            <person name="Rhodes N."/>
            <person name="Thang M."/>
            <person name="Chan C."/>
        </authorList>
    </citation>
    <scope>NUCLEOTIDE SEQUENCE</scope>
</reference>
<evidence type="ECO:0000256" key="1">
    <source>
        <dbReference type="ARBA" id="ARBA00022723"/>
    </source>
</evidence>
<dbReference type="SUPFAM" id="SSF49562">
    <property type="entry name" value="C2 domain (Calcium/lipid-binding domain, CaLB)"/>
    <property type="match status" value="2"/>
</dbReference>
<dbReference type="Gene3D" id="2.60.40.150">
    <property type="entry name" value="C2 domain"/>
    <property type="match status" value="2"/>
</dbReference>
<keyword evidence="5" id="KW-1185">Reference proteome</keyword>
<organism evidence="4 5">
    <name type="scientific">Symbiodinium pilosum</name>
    <name type="common">Dinoflagellate</name>
    <dbReference type="NCBI Taxonomy" id="2952"/>
    <lineage>
        <taxon>Eukaryota</taxon>
        <taxon>Sar</taxon>
        <taxon>Alveolata</taxon>
        <taxon>Dinophyceae</taxon>
        <taxon>Suessiales</taxon>
        <taxon>Symbiodiniaceae</taxon>
        <taxon>Symbiodinium</taxon>
    </lineage>
</organism>
<dbReference type="PROSITE" id="PS50004">
    <property type="entry name" value="C2"/>
    <property type="match status" value="1"/>
</dbReference>
<dbReference type="InterPro" id="IPR000008">
    <property type="entry name" value="C2_dom"/>
</dbReference>
<evidence type="ECO:0000259" key="3">
    <source>
        <dbReference type="PROSITE" id="PS50004"/>
    </source>
</evidence>
<dbReference type="AlphaFoldDB" id="A0A812IXB1"/>
<evidence type="ECO:0000313" key="5">
    <source>
        <dbReference type="Proteomes" id="UP000649617"/>
    </source>
</evidence>
<gene>
    <name evidence="4" type="primary">ESYT3</name>
    <name evidence="4" type="ORF">SPIL2461_LOCUS1305</name>
</gene>
<comment type="caution">
    <text evidence="4">The sequence shown here is derived from an EMBL/GenBank/DDBJ whole genome shotgun (WGS) entry which is preliminary data.</text>
</comment>
<dbReference type="SMART" id="SM00239">
    <property type="entry name" value="C2"/>
    <property type="match status" value="1"/>
</dbReference>
<dbReference type="PANTHER" id="PTHR45911:SF4">
    <property type="entry name" value="MULTIPLE C2 AND TRANSMEMBRANE DOMAIN-CONTAINING PROTEIN"/>
    <property type="match status" value="1"/>
</dbReference>
<sequence>LDPHWKFDCEMASMKTSDTLEFQVFDYDAIGSDDLLGTLELTFDQFYPGGADDTFELVDPARRDGKVATIKLKVFPEPIQFPIRDTRCWVTVHRAEGLRAADWSLLGNGKSDPYCIVSIPHKKHSTWRTRILYKELNPSWDEEEEMINYEPGDNLKFQVMDYDKKDDDDHLGQALLQSGDFHPDGFEGLSPALRLVKSAWVKARCMYGSTSSCLRRTRTCTTRLTM</sequence>
<dbReference type="OrthoDB" id="444535at2759"/>
<accession>A0A812IXB1</accession>
<proteinExistence type="predicted"/>
<dbReference type="InterPro" id="IPR035892">
    <property type="entry name" value="C2_domain_sf"/>
</dbReference>
<dbReference type="GO" id="GO:0016020">
    <property type="term" value="C:membrane"/>
    <property type="evidence" value="ECO:0007669"/>
    <property type="project" value="TreeGrafter"/>
</dbReference>
<evidence type="ECO:0000256" key="2">
    <source>
        <dbReference type="ARBA" id="ARBA00022837"/>
    </source>
</evidence>
<feature type="domain" description="C2" evidence="3">
    <location>
        <begin position="66"/>
        <end position="191"/>
    </location>
</feature>
<evidence type="ECO:0000313" key="4">
    <source>
        <dbReference type="EMBL" id="CAE7186887.1"/>
    </source>
</evidence>
<protein>
    <submittedName>
        <fullName evidence="4">ESYT3 protein</fullName>
    </submittedName>
</protein>
<feature type="non-terminal residue" evidence="4">
    <location>
        <position position="226"/>
    </location>
</feature>
<dbReference type="PANTHER" id="PTHR45911">
    <property type="entry name" value="C2 DOMAIN-CONTAINING PROTEIN"/>
    <property type="match status" value="1"/>
</dbReference>
<keyword evidence="1" id="KW-0479">Metal-binding</keyword>
<dbReference type="GO" id="GO:0005509">
    <property type="term" value="F:calcium ion binding"/>
    <property type="evidence" value="ECO:0007669"/>
    <property type="project" value="TreeGrafter"/>
</dbReference>